<dbReference type="PANTHER" id="PTHR11721:SF3">
    <property type="entry name" value="LARGE RIBOSOMAL SUBUNIT PROTEIN UL15"/>
    <property type="match status" value="1"/>
</dbReference>
<dbReference type="InterPro" id="IPR036227">
    <property type="entry name" value="Ribosomal_uL15/eL18_sf"/>
</dbReference>
<organism evidence="6 7">
    <name type="scientific">Thanatephorus cucumeris (strain AG1-IA)</name>
    <name type="common">Rice sheath blight fungus</name>
    <name type="synonym">Rhizoctonia solani</name>
    <dbReference type="NCBI Taxonomy" id="983506"/>
    <lineage>
        <taxon>Eukaryota</taxon>
        <taxon>Fungi</taxon>
        <taxon>Dikarya</taxon>
        <taxon>Basidiomycota</taxon>
        <taxon>Agaricomycotina</taxon>
        <taxon>Agaricomycetes</taxon>
        <taxon>Cantharellales</taxon>
        <taxon>Ceratobasidiaceae</taxon>
        <taxon>Rhizoctonia</taxon>
        <taxon>Rhizoctonia solani AG-1</taxon>
    </lineage>
</organism>
<name>L8WXJ8_THACA</name>
<feature type="compositionally biased region" description="Basic residues" evidence="4">
    <location>
        <begin position="161"/>
        <end position="170"/>
    </location>
</feature>
<dbReference type="Pfam" id="PF00828">
    <property type="entry name" value="Ribosomal_L27A"/>
    <property type="match status" value="1"/>
</dbReference>
<dbReference type="SUPFAM" id="SSF52080">
    <property type="entry name" value="Ribosomal proteins L15p and L18e"/>
    <property type="match status" value="1"/>
</dbReference>
<dbReference type="AlphaFoldDB" id="L8WXJ8"/>
<evidence type="ECO:0000259" key="5">
    <source>
        <dbReference type="Pfam" id="PF00828"/>
    </source>
</evidence>
<dbReference type="PANTHER" id="PTHR11721">
    <property type="entry name" value="60S RIBOSOMAL PROTEIN L27A"/>
    <property type="match status" value="1"/>
</dbReference>
<keyword evidence="2 6" id="KW-0689">Ribosomal protein</keyword>
<dbReference type="EMBL" id="AFRT01001044">
    <property type="protein sequence ID" value="ELU41508.1"/>
    <property type="molecule type" value="Genomic_DNA"/>
</dbReference>
<dbReference type="GO" id="GO:0022625">
    <property type="term" value="C:cytosolic large ribosomal subunit"/>
    <property type="evidence" value="ECO:0007669"/>
    <property type="project" value="TreeGrafter"/>
</dbReference>
<sequence length="274" mass="30583">MGTDARSMLAKLRAGLSRTYSRSPSAKVNISNRFGAFMIAMKNESVPQLSKECDLPGCGRKQKDLRVRSHGIQTLNYRCHQPGITPGPNCTPKISQGLDDTPQGESVCRLKLCQRRHRADGRMDGILALGWTRMLTCVADMPTRFSKTRKHRGHVSAGHGRVGKHRKHPGGRGLAGGQHHHRTNFDKYHPGYFGKVGMRHFHLTRNQYWRPVVNLDKLWSLVPEEEKKDLKENSEVVPVIDVLQHGYAKVLARFVSAKAEAKIKEAGGVVSLVA</sequence>
<dbReference type="InterPro" id="IPR021131">
    <property type="entry name" value="Ribosomal_uL15/eL18"/>
</dbReference>
<feature type="region of interest" description="Disordered" evidence="4">
    <location>
        <begin position="148"/>
        <end position="181"/>
    </location>
</feature>
<dbReference type="GO" id="GO:0003735">
    <property type="term" value="F:structural constituent of ribosome"/>
    <property type="evidence" value="ECO:0007669"/>
    <property type="project" value="TreeGrafter"/>
</dbReference>
<gene>
    <name evidence="6" type="ORF">AG1IA_04442</name>
</gene>
<evidence type="ECO:0000313" key="6">
    <source>
        <dbReference type="EMBL" id="ELU41508.1"/>
    </source>
</evidence>
<reference evidence="6 7" key="1">
    <citation type="journal article" date="2013" name="Nat. Commun.">
        <title>The evolution and pathogenic mechanisms of the rice sheath blight pathogen.</title>
        <authorList>
            <person name="Zheng A."/>
            <person name="Lin R."/>
            <person name="Xu L."/>
            <person name="Qin P."/>
            <person name="Tang C."/>
            <person name="Ai P."/>
            <person name="Zhang D."/>
            <person name="Liu Y."/>
            <person name="Sun Z."/>
            <person name="Feng H."/>
            <person name="Wang Y."/>
            <person name="Chen Y."/>
            <person name="Liang X."/>
            <person name="Fu R."/>
            <person name="Li Q."/>
            <person name="Zhang J."/>
            <person name="Yu X."/>
            <person name="Xie Z."/>
            <person name="Ding L."/>
            <person name="Guan P."/>
            <person name="Tang J."/>
            <person name="Liang Y."/>
            <person name="Wang S."/>
            <person name="Deng Q."/>
            <person name="Li S."/>
            <person name="Zhu J."/>
            <person name="Wang L."/>
            <person name="Liu H."/>
            <person name="Li P."/>
        </authorList>
    </citation>
    <scope>NUCLEOTIDE SEQUENCE [LARGE SCALE GENOMIC DNA]</scope>
    <source>
        <strain evidence="7">AG-1 IA</strain>
    </source>
</reference>
<accession>L8WXJ8</accession>
<evidence type="ECO:0000256" key="4">
    <source>
        <dbReference type="SAM" id="MobiDB-lite"/>
    </source>
</evidence>
<comment type="caution">
    <text evidence="6">The sequence shown here is derived from an EMBL/GenBank/DDBJ whole genome shotgun (WGS) entry which is preliminary data.</text>
</comment>
<comment type="similarity">
    <text evidence="1">Belongs to the universal ribosomal protein uL15 family.</text>
</comment>
<dbReference type="HOGENOM" id="CLU_1016281_0_0_1"/>
<feature type="domain" description="Large ribosomal subunit protein uL15/eL18" evidence="5">
    <location>
        <begin position="212"/>
        <end position="270"/>
    </location>
</feature>
<evidence type="ECO:0000256" key="3">
    <source>
        <dbReference type="ARBA" id="ARBA00023274"/>
    </source>
</evidence>
<keyword evidence="7" id="KW-1185">Reference proteome</keyword>
<dbReference type="STRING" id="983506.L8WXJ8"/>
<proteinExistence type="inferred from homology"/>
<dbReference type="OrthoDB" id="61900at2759"/>
<dbReference type="Gene3D" id="3.100.10.10">
    <property type="match status" value="1"/>
</dbReference>
<evidence type="ECO:0000256" key="2">
    <source>
        <dbReference type="ARBA" id="ARBA00022980"/>
    </source>
</evidence>
<protein>
    <submittedName>
        <fullName evidence="6">60S ribosomal protein L27a</fullName>
    </submittedName>
</protein>
<keyword evidence="3" id="KW-0687">Ribonucleoprotein</keyword>
<evidence type="ECO:0000313" key="7">
    <source>
        <dbReference type="Proteomes" id="UP000011668"/>
    </source>
</evidence>
<dbReference type="Proteomes" id="UP000011668">
    <property type="component" value="Unassembled WGS sequence"/>
</dbReference>
<evidence type="ECO:0000256" key="1">
    <source>
        <dbReference type="ARBA" id="ARBA00007320"/>
    </source>
</evidence>